<keyword evidence="1" id="KW-0732">Signal</keyword>
<dbReference type="Proteomes" id="UP000178449">
    <property type="component" value="Unassembled WGS sequence"/>
</dbReference>
<evidence type="ECO:0000313" key="3">
    <source>
        <dbReference type="Proteomes" id="UP000178449"/>
    </source>
</evidence>
<evidence type="ECO:0000313" key="2">
    <source>
        <dbReference type="EMBL" id="OGG93230.1"/>
    </source>
</evidence>
<organism evidence="2 3">
    <name type="scientific">Candidatus Lambdaproteobacteria bacterium RIFOXYD2_FULL_50_16</name>
    <dbReference type="NCBI Taxonomy" id="1817772"/>
    <lineage>
        <taxon>Bacteria</taxon>
        <taxon>Pseudomonadati</taxon>
        <taxon>Pseudomonadota</taxon>
        <taxon>Candidatus Lambdaproteobacteria</taxon>
    </lineage>
</organism>
<proteinExistence type="predicted"/>
<feature type="chain" id="PRO_5009524547" evidence="1">
    <location>
        <begin position="21"/>
        <end position="86"/>
    </location>
</feature>
<gene>
    <name evidence="2" type="ORF">A2527_13335</name>
</gene>
<dbReference type="STRING" id="1817772.A2527_13335"/>
<feature type="signal peptide" evidence="1">
    <location>
        <begin position="1"/>
        <end position="20"/>
    </location>
</feature>
<dbReference type="EMBL" id="MFNE01000052">
    <property type="protein sequence ID" value="OGG93230.1"/>
    <property type="molecule type" value="Genomic_DNA"/>
</dbReference>
<reference evidence="2 3" key="1">
    <citation type="journal article" date="2016" name="Nat. Commun.">
        <title>Thousands of microbial genomes shed light on interconnected biogeochemical processes in an aquifer system.</title>
        <authorList>
            <person name="Anantharaman K."/>
            <person name="Brown C.T."/>
            <person name="Hug L.A."/>
            <person name="Sharon I."/>
            <person name="Castelle C.J."/>
            <person name="Probst A.J."/>
            <person name="Thomas B.C."/>
            <person name="Singh A."/>
            <person name="Wilkins M.J."/>
            <person name="Karaoz U."/>
            <person name="Brodie E.L."/>
            <person name="Williams K.H."/>
            <person name="Hubbard S.S."/>
            <person name="Banfield J.F."/>
        </authorList>
    </citation>
    <scope>NUCLEOTIDE SEQUENCE [LARGE SCALE GENOMIC DNA]</scope>
</reference>
<dbReference type="AlphaFoldDB" id="A0A1F6G543"/>
<accession>A0A1F6G543</accession>
<evidence type="ECO:0000256" key="1">
    <source>
        <dbReference type="SAM" id="SignalP"/>
    </source>
</evidence>
<name>A0A1F6G543_9PROT</name>
<protein>
    <submittedName>
        <fullName evidence="2">Uncharacterized protein</fullName>
    </submittedName>
</protein>
<sequence>MKKLILCAFTFTLLGGALYAQEEASLETFDKCNNWARQYCQAGAHEDAVNAELLRLKNAGIPITLERIKMLSQKIKPATLNQPEQE</sequence>
<comment type="caution">
    <text evidence="2">The sequence shown here is derived from an EMBL/GenBank/DDBJ whole genome shotgun (WGS) entry which is preliminary data.</text>
</comment>